<feature type="domain" description="Chromodomain-helicase-DNA-binding protein 6-9 tri-helical" evidence="1">
    <location>
        <begin position="28"/>
        <end position="73"/>
    </location>
</feature>
<proteinExistence type="predicted"/>
<dbReference type="AlphaFoldDB" id="A0A914I7N5"/>
<evidence type="ECO:0000313" key="3">
    <source>
        <dbReference type="WBParaSite" id="Gr19_v10_g8049.t1"/>
    </source>
</evidence>
<dbReference type="WBParaSite" id="Gr19_v10_g8049.t1">
    <property type="protein sequence ID" value="Gr19_v10_g8049.t1"/>
    <property type="gene ID" value="Gr19_v10_g8049"/>
</dbReference>
<keyword evidence="2" id="KW-1185">Reference proteome</keyword>
<organism evidence="2 3">
    <name type="scientific">Globodera rostochiensis</name>
    <name type="common">Golden nematode worm</name>
    <name type="synonym">Heterodera rostochiensis</name>
    <dbReference type="NCBI Taxonomy" id="31243"/>
    <lineage>
        <taxon>Eukaryota</taxon>
        <taxon>Metazoa</taxon>
        <taxon>Ecdysozoa</taxon>
        <taxon>Nematoda</taxon>
        <taxon>Chromadorea</taxon>
        <taxon>Rhabditida</taxon>
        <taxon>Tylenchina</taxon>
        <taxon>Tylenchomorpha</taxon>
        <taxon>Tylenchoidea</taxon>
        <taxon>Heteroderidae</taxon>
        <taxon>Heteroderinae</taxon>
        <taxon>Globodera</taxon>
    </lineage>
</organism>
<evidence type="ECO:0000259" key="1">
    <source>
        <dbReference type="Pfam" id="PF23078"/>
    </source>
</evidence>
<protein>
    <recommendedName>
        <fullName evidence="1">Chromodomain-helicase-DNA-binding protein 6-9 tri-helical domain-containing protein</fullName>
    </recommendedName>
</protein>
<evidence type="ECO:0000313" key="2">
    <source>
        <dbReference type="Proteomes" id="UP000887572"/>
    </source>
</evidence>
<reference evidence="3" key="1">
    <citation type="submission" date="2022-11" db="UniProtKB">
        <authorList>
            <consortium name="WormBaseParasite"/>
        </authorList>
    </citation>
    <scope>IDENTIFICATION</scope>
</reference>
<dbReference type="InterPro" id="IPR056342">
    <property type="entry name" value="HTH_CHD6-9"/>
</dbReference>
<sequence length="248" mass="27682">MAWRIGSNVLQRSAELAAKSANAPEALIVEWTKVEESDFMRILRNYGVKDDTNSQNVINWGRFRELSICLHKKSFLNYASPNGFRRQSDGDGKIAEQQQKDPCGEVARHAQTAVTALAPAELTAATDKMVDETFNIRDYLVLRLCASRGVEVQESVICSPKDGGSGAGTQYCKCLGLCAQGNFEHFHKSWTKGWGSNLSIIPRFFFRPTSVRGTDCLRIGLHGIYFSLRADIIKNCRQLQLSKTEKIS</sequence>
<dbReference type="Pfam" id="PF23078">
    <property type="entry name" value="HTH_CHD6-9"/>
    <property type="match status" value="1"/>
</dbReference>
<accession>A0A914I7N5</accession>
<dbReference type="Proteomes" id="UP000887572">
    <property type="component" value="Unplaced"/>
</dbReference>
<name>A0A914I7N5_GLORO</name>